<feature type="domain" description="Alpha-2-macroglobulin bait region" evidence="5">
    <location>
        <begin position="508"/>
        <end position="643"/>
    </location>
</feature>
<evidence type="ECO:0000256" key="3">
    <source>
        <dbReference type="ARBA" id="ARBA00023180"/>
    </source>
</evidence>
<dbReference type="STRING" id="400727.A0A2T7PNN6"/>
<dbReference type="InterPro" id="IPR011625">
    <property type="entry name" value="A2M_N_BRD"/>
</dbReference>
<keyword evidence="1 4" id="KW-0732">Signal</keyword>
<dbReference type="Gene3D" id="2.60.40.1940">
    <property type="match status" value="1"/>
</dbReference>
<protein>
    <recommendedName>
        <fullName evidence="5">Alpha-2-macroglobulin bait region domain-containing protein</fullName>
    </recommendedName>
</protein>
<dbReference type="InterPro" id="IPR041555">
    <property type="entry name" value="MG3"/>
</dbReference>
<dbReference type="GO" id="GO:0004866">
    <property type="term" value="F:endopeptidase inhibitor activity"/>
    <property type="evidence" value="ECO:0007669"/>
    <property type="project" value="InterPro"/>
</dbReference>
<gene>
    <name evidence="6" type="ORF">C0Q70_06315</name>
</gene>
<evidence type="ECO:0000259" key="5">
    <source>
        <dbReference type="SMART" id="SM01359"/>
    </source>
</evidence>
<organism evidence="6 7">
    <name type="scientific">Pomacea canaliculata</name>
    <name type="common">Golden apple snail</name>
    <dbReference type="NCBI Taxonomy" id="400727"/>
    <lineage>
        <taxon>Eukaryota</taxon>
        <taxon>Metazoa</taxon>
        <taxon>Spiralia</taxon>
        <taxon>Lophotrochozoa</taxon>
        <taxon>Mollusca</taxon>
        <taxon>Gastropoda</taxon>
        <taxon>Caenogastropoda</taxon>
        <taxon>Architaenioglossa</taxon>
        <taxon>Ampullarioidea</taxon>
        <taxon>Ampullariidae</taxon>
        <taxon>Pomacea</taxon>
    </lineage>
</organism>
<evidence type="ECO:0000313" key="6">
    <source>
        <dbReference type="EMBL" id="PVD35034.1"/>
    </source>
</evidence>
<dbReference type="FunFam" id="2.60.40.1930:FF:000001">
    <property type="entry name" value="CD109 isoform 3"/>
    <property type="match status" value="1"/>
</dbReference>
<dbReference type="InterPro" id="IPR050473">
    <property type="entry name" value="A2M/Complement_sys"/>
</dbReference>
<keyword evidence="2" id="KW-0882">Thioester bond</keyword>
<dbReference type="Gene3D" id="6.20.50.160">
    <property type="match status" value="1"/>
</dbReference>
<reference evidence="6 7" key="1">
    <citation type="submission" date="2018-04" db="EMBL/GenBank/DDBJ databases">
        <title>The genome of golden apple snail Pomacea canaliculata provides insight into stress tolerance and invasive adaptation.</title>
        <authorList>
            <person name="Liu C."/>
            <person name="Liu B."/>
            <person name="Ren Y."/>
            <person name="Zhang Y."/>
            <person name="Wang H."/>
            <person name="Li S."/>
            <person name="Jiang F."/>
            <person name="Yin L."/>
            <person name="Zhang G."/>
            <person name="Qian W."/>
            <person name="Fan W."/>
        </authorList>
    </citation>
    <scope>NUCLEOTIDE SEQUENCE [LARGE SCALE GENOMIC DNA]</scope>
    <source>
        <strain evidence="6">SZHN2017</strain>
        <tissue evidence="6">Muscle</tissue>
    </source>
</reference>
<sequence length="891" mass="99125">MKGLIHVFACTIVVTVSSGFSASSLQDVSYPPADPYTTVSSNAYVAPKTTPARSREPYLVTAPQTARPGFNFSLVVDLFVDRSVDLRARMYSYRENYYQTFEQNIVTASGSYVKGRPTVIDLPVPSNLESGLFNWEVVCNDCSFPDPLCHTCSDHSTRVYGGMAIVYDATTILVQTDKAIYMPGQIVHYRVFAVYQDLRMYTGSFQVEVEDPNGNKIQQLFQVVGLQGVVEGSLALADQTVFGDWKITAQIQTFSRENFFSKKFTVAEYSLPRFEVKVNIPSYALTSDEYLTGSIKASYTFGQPVKGMVELHVSSTEETYSSCRSQPLFLQMAFDIDGEAKFSVPNVDIRRFMSTTEGSQVTVKAIVKESRTDVHLEGSTNVTYRDSPYKVKILDNTPSVFKPGLPFSVFVKVSMQDDSPVLGENSVTVLGIGTYSIPVSNSYLYGTNQFTGSYPLGVRTIDVPPSGVVTVDVDIPFNVSEIKVIVYFKDLSAVQTASKLYSPSNNYLQLTVLDQYLKSGQTVHVRAQATENIGDLRYEILSRGVVCGSGVVNANNQTEVTFGIPLTFKMAPTTHMTAYYMHAEREVVADSIAFNVDGIFENEVSLEMSVNRTEPHTDLEVYVTADPNSVVHLLAVDQSVLLIKTGNDVTPAQVKDGVAKQDVGSKPSDSAFALSLSTTNTRATLQAVGLDVYSNMDLYTSQQPTIQEPSPILAVKPTDGPIAYPPSYTGENNLKEVTRVRSLFPETWLWLNQSVGLYKKVFDEKYPSSSSTSSEQLIDSLETACRTFNAELNGEFCKDIKARRHFFQLATGHVNIQEEWFQPLVDNREDIIEPHTSSTNLETEDTKFETDNNNRIEEIPTHDSEDEFDIHTTNRQNDDIIQQLKKPWTNF</sequence>
<feature type="chain" id="PRO_5015446506" description="Alpha-2-macroglobulin bait region domain-containing protein" evidence="4">
    <location>
        <begin position="20"/>
        <end position="891"/>
    </location>
</feature>
<accession>A0A2T7PNN6</accession>
<comment type="caution">
    <text evidence="6">The sequence shown here is derived from an EMBL/GenBank/DDBJ whole genome shotgun (WGS) entry which is preliminary data.</text>
</comment>
<evidence type="ECO:0000256" key="4">
    <source>
        <dbReference type="SAM" id="SignalP"/>
    </source>
</evidence>
<evidence type="ECO:0000313" key="7">
    <source>
        <dbReference type="Proteomes" id="UP000245119"/>
    </source>
</evidence>
<keyword evidence="7" id="KW-1185">Reference proteome</keyword>
<dbReference type="Proteomes" id="UP000245119">
    <property type="component" value="Linkage Group LG3"/>
</dbReference>
<dbReference type="Gene3D" id="2.60.40.1930">
    <property type="match status" value="2"/>
</dbReference>
<feature type="signal peptide" evidence="4">
    <location>
        <begin position="1"/>
        <end position="19"/>
    </location>
</feature>
<dbReference type="PANTHER" id="PTHR11412:SF136">
    <property type="entry name" value="CD109 ANTIGEN"/>
    <property type="match status" value="1"/>
</dbReference>
<dbReference type="AlphaFoldDB" id="A0A2T7PNN6"/>
<dbReference type="InterPro" id="IPR002890">
    <property type="entry name" value="MG2"/>
</dbReference>
<dbReference type="PANTHER" id="PTHR11412">
    <property type="entry name" value="MACROGLOBULIN / COMPLEMENT"/>
    <property type="match status" value="1"/>
</dbReference>
<dbReference type="Pfam" id="PF17791">
    <property type="entry name" value="MG3"/>
    <property type="match status" value="1"/>
</dbReference>
<dbReference type="SMART" id="SM01359">
    <property type="entry name" value="A2M_N_2"/>
    <property type="match status" value="1"/>
</dbReference>
<keyword evidence="3" id="KW-0325">Glycoprotein</keyword>
<dbReference type="Gene3D" id="2.60.40.10">
    <property type="entry name" value="Immunoglobulins"/>
    <property type="match status" value="1"/>
</dbReference>
<dbReference type="OrthoDB" id="9998011at2759"/>
<dbReference type="InterPro" id="IPR013783">
    <property type="entry name" value="Ig-like_fold"/>
</dbReference>
<dbReference type="EMBL" id="PZQS01000003">
    <property type="protein sequence ID" value="PVD35034.1"/>
    <property type="molecule type" value="Genomic_DNA"/>
</dbReference>
<proteinExistence type="predicted"/>
<dbReference type="Pfam" id="PF01835">
    <property type="entry name" value="MG2"/>
    <property type="match status" value="1"/>
</dbReference>
<evidence type="ECO:0000256" key="2">
    <source>
        <dbReference type="ARBA" id="ARBA00022966"/>
    </source>
</evidence>
<evidence type="ECO:0000256" key="1">
    <source>
        <dbReference type="ARBA" id="ARBA00022729"/>
    </source>
</evidence>
<dbReference type="Pfam" id="PF07703">
    <property type="entry name" value="A2M_BRD"/>
    <property type="match status" value="1"/>
</dbReference>
<name>A0A2T7PNN6_POMCA</name>